<evidence type="ECO:0000256" key="1">
    <source>
        <dbReference type="SAM" id="MobiDB-lite"/>
    </source>
</evidence>
<reference evidence="2" key="1">
    <citation type="submission" date="2021-01" db="EMBL/GenBank/DDBJ databases">
        <title>Whole genome shotgun sequence of Actinoplanes siamensis NBRC 109076.</title>
        <authorList>
            <person name="Komaki H."/>
            <person name="Tamura T."/>
        </authorList>
    </citation>
    <scope>NUCLEOTIDE SEQUENCE</scope>
    <source>
        <strain evidence="2">NBRC 109076</strain>
    </source>
</reference>
<dbReference type="AlphaFoldDB" id="A0A919KAH5"/>
<dbReference type="Proteomes" id="UP000629619">
    <property type="component" value="Unassembled WGS sequence"/>
</dbReference>
<gene>
    <name evidence="2" type="ORF">Asi03nite_04080</name>
</gene>
<protein>
    <submittedName>
        <fullName evidence="2">Uncharacterized protein</fullName>
    </submittedName>
</protein>
<accession>A0A919KAH5</accession>
<dbReference type="EMBL" id="BOMW01000006">
    <property type="protein sequence ID" value="GIF02870.1"/>
    <property type="molecule type" value="Genomic_DNA"/>
</dbReference>
<feature type="compositionally biased region" description="Polar residues" evidence="1">
    <location>
        <begin position="1"/>
        <end position="17"/>
    </location>
</feature>
<sequence length="64" mass="6753">MLGKQSGVSNTGETQRTPEGATSLRLPEASRIGMQMSSPARQSAAWIGQKPEVSPGSGRDEPQQ</sequence>
<proteinExistence type="predicted"/>
<keyword evidence="3" id="KW-1185">Reference proteome</keyword>
<evidence type="ECO:0000313" key="3">
    <source>
        <dbReference type="Proteomes" id="UP000629619"/>
    </source>
</evidence>
<name>A0A919KAH5_9ACTN</name>
<evidence type="ECO:0000313" key="2">
    <source>
        <dbReference type="EMBL" id="GIF02870.1"/>
    </source>
</evidence>
<comment type="caution">
    <text evidence="2">The sequence shown here is derived from an EMBL/GenBank/DDBJ whole genome shotgun (WGS) entry which is preliminary data.</text>
</comment>
<organism evidence="2 3">
    <name type="scientific">Actinoplanes siamensis</name>
    <dbReference type="NCBI Taxonomy" id="1223317"/>
    <lineage>
        <taxon>Bacteria</taxon>
        <taxon>Bacillati</taxon>
        <taxon>Actinomycetota</taxon>
        <taxon>Actinomycetes</taxon>
        <taxon>Micromonosporales</taxon>
        <taxon>Micromonosporaceae</taxon>
        <taxon>Actinoplanes</taxon>
    </lineage>
</organism>
<feature type="region of interest" description="Disordered" evidence="1">
    <location>
        <begin position="1"/>
        <end position="64"/>
    </location>
</feature>